<dbReference type="EMBL" id="JAGGJR010000007">
    <property type="protein sequence ID" value="MBP1874619.1"/>
    <property type="molecule type" value="Genomic_DNA"/>
</dbReference>
<reference evidence="1" key="1">
    <citation type="submission" date="2021-03" db="EMBL/GenBank/DDBJ databases">
        <title>Genomic Encyclopedia of Type Strains, Phase IV (KMG-IV): sequencing the most valuable type-strain genomes for metagenomic binning, comparative biology and taxonomic classification.</title>
        <authorList>
            <person name="Goeker M."/>
        </authorList>
    </citation>
    <scope>NUCLEOTIDE SEQUENCE</scope>
    <source>
        <strain evidence="1">DSM 18131</strain>
    </source>
</reference>
<protein>
    <submittedName>
        <fullName evidence="1">Uncharacterized protein</fullName>
    </submittedName>
</protein>
<organism evidence="1 2">
    <name type="scientific">Ensifer adhaerens</name>
    <name type="common">Sinorhizobium morelense</name>
    <dbReference type="NCBI Taxonomy" id="106592"/>
    <lineage>
        <taxon>Bacteria</taxon>
        <taxon>Pseudomonadati</taxon>
        <taxon>Pseudomonadota</taxon>
        <taxon>Alphaproteobacteria</taxon>
        <taxon>Hyphomicrobiales</taxon>
        <taxon>Rhizobiaceae</taxon>
        <taxon>Sinorhizobium/Ensifer group</taxon>
        <taxon>Ensifer</taxon>
    </lineage>
</organism>
<evidence type="ECO:0000313" key="1">
    <source>
        <dbReference type="EMBL" id="MBP1874619.1"/>
    </source>
</evidence>
<proteinExistence type="predicted"/>
<dbReference type="Proteomes" id="UP000823773">
    <property type="component" value="Unassembled WGS sequence"/>
</dbReference>
<keyword evidence="2" id="KW-1185">Reference proteome</keyword>
<accession>A0ACC5T1U9</accession>
<gene>
    <name evidence="1" type="ORF">J2Z19_004345</name>
</gene>
<comment type="caution">
    <text evidence="1">The sequence shown here is derived from an EMBL/GenBank/DDBJ whole genome shotgun (WGS) entry which is preliminary data.</text>
</comment>
<sequence length="151" mass="17380">MDTKMHELWIRSRLFVPFRAALIRHLYTLIPVRRQDIPFLIRHVQFLQHGPAFFSTVQCRYGIARPRVRVTPLRKHILGSKPESDEGNAGDEQAHRCEGGEVTNKISHNMAPFPLCFYFVPFLFSRQSLLSGAPAFHRAWLITSAIVVRGD</sequence>
<evidence type="ECO:0000313" key="2">
    <source>
        <dbReference type="Proteomes" id="UP000823773"/>
    </source>
</evidence>
<name>A0ACC5T1U9_ENSAD</name>